<evidence type="ECO:0000256" key="4">
    <source>
        <dbReference type="ARBA" id="ARBA00023136"/>
    </source>
</evidence>
<protein>
    <recommendedName>
        <fullName evidence="8">Shisa N-terminal domain-containing protein</fullName>
    </recommendedName>
</protein>
<dbReference type="OrthoDB" id="10025410at2759"/>
<keyword evidence="10" id="KW-1185">Reference proteome</keyword>
<evidence type="ECO:0000313" key="10">
    <source>
        <dbReference type="Proteomes" id="UP000288216"/>
    </source>
</evidence>
<feature type="transmembrane region" description="Helical" evidence="6">
    <location>
        <begin position="93"/>
        <end position="122"/>
    </location>
</feature>
<reference evidence="9 10" key="1">
    <citation type="journal article" date="2018" name="Nat. Ecol. Evol.">
        <title>Shark genomes provide insights into elasmobranch evolution and the origin of vertebrates.</title>
        <authorList>
            <person name="Hara Y"/>
            <person name="Yamaguchi K"/>
            <person name="Onimaru K"/>
            <person name="Kadota M"/>
            <person name="Koyanagi M"/>
            <person name="Keeley SD"/>
            <person name="Tatsumi K"/>
            <person name="Tanaka K"/>
            <person name="Motone F"/>
            <person name="Kageyama Y"/>
            <person name="Nozu R"/>
            <person name="Adachi N"/>
            <person name="Nishimura O"/>
            <person name="Nakagawa R"/>
            <person name="Tanegashima C"/>
            <person name="Kiyatake I"/>
            <person name="Matsumoto R"/>
            <person name="Murakumo K"/>
            <person name="Nishida K"/>
            <person name="Terakita A"/>
            <person name="Kuratani S"/>
            <person name="Sato K"/>
            <person name="Hyodo S Kuraku.S."/>
        </authorList>
    </citation>
    <scope>NUCLEOTIDE SEQUENCE [LARGE SCALE GENOMIC DNA]</scope>
</reference>
<evidence type="ECO:0000256" key="7">
    <source>
        <dbReference type="SAM" id="SignalP"/>
    </source>
</evidence>
<evidence type="ECO:0000256" key="3">
    <source>
        <dbReference type="ARBA" id="ARBA00022989"/>
    </source>
</evidence>
<organism evidence="9 10">
    <name type="scientific">Scyliorhinus torazame</name>
    <name type="common">Cloudy catshark</name>
    <name type="synonym">Catulus torazame</name>
    <dbReference type="NCBI Taxonomy" id="75743"/>
    <lineage>
        <taxon>Eukaryota</taxon>
        <taxon>Metazoa</taxon>
        <taxon>Chordata</taxon>
        <taxon>Craniata</taxon>
        <taxon>Vertebrata</taxon>
        <taxon>Chondrichthyes</taxon>
        <taxon>Elasmobranchii</taxon>
        <taxon>Galeomorphii</taxon>
        <taxon>Galeoidea</taxon>
        <taxon>Carcharhiniformes</taxon>
        <taxon>Scyliorhinidae</taxon>
        <taxon>Scyliorhinus</taxon>
    </lineage>
</organism>
<feature type="signal peptide" evidence="7">
    <location>
        <begin position="1"/>
        <end position="22"/>
    </location>
</feature>
<keyword evidence="7" id="KW-0732">Signal</keyword>
<feature type="region of interest" description="Disordered" evidence="5">
    <location>
        <begin position="151"/>
        <end position="173"/>
    </location>
</feature>
<evidence type="ECO:0000256" key="5">
    <source>
        <dbReference type="SAM" id="MobiDB-lite"/>
    </source>
</evidence>
<dbReference type="Proteomes" id="UP000288216">
    <property type="component" value="Unassembled WGS sequence"/>
</dbReference>
<dbReference type="AlphaFoldDB" id="A0A401PN12"/>
<feature type="compositionally biased region" description="Low complexity" evidence="5">
    <location>
        <begin position="160"/>
        <end position="172"/>
    </location>
</feature>
<dbReference type="InterPro" id="IPR026910">
    <property type="entry name" value="Shisa"/>
</dbReference>
<accession>A0A401PN12</accession>
<dbReference type="EMBL" id="BFAA01001002">
    <property type="protein sequence ID" value="GCB74517.1"/>
    <property type="molecule type" value="Genomic_DNA"/>
</dbReference>
<name>A0A401PN12_SCYTO</name>
<comment type="caution">
    <text evidence="9">The sequence shown here is derived from an EMBL/GenBank/DDBJ whole genome shotgun (WGS) entry which is preliminary data.</text>
</comment>
<dbReference type="OMA" id="QGVCTND"/>
<evidence type="ECO:0000313" key="9">
    <source>
        <dbReference type="EMBL" id="GCB74517.1"/>
    </source>
</evidence>
<feature type="chain" id="PRO_5019257436" description="Shisa N-terminal domain-containing protein" evidence="7">
    <location>
        <begin position="23"/>
        <end position="268"/>
    </location>
</feature>
<feature type="domain" description="Shisa N-terminal" evidence="8">
    <location>
        <begin position="24"/>
        <end position="79"/>
    </location>
</feature>
<dbReference type="InterPro" id="IPR053891">
    <property type="entry name" value="Shisa_N"/>
</dbReference>
<dbReference type="PANTHER" id="PTHR31395:SF4">
    <property type="entry name" value="PROTEIN SHISA-3 HOMOLOG"/>
    <property type="match status" value="1"/>
</dbReference>
<proteinExistence type="predicted"/>
<dbReference type="PANTHER" id="PTHR31395">
    <property type="entry name" value="SHISA"/>
    <property type="match status" value="1"/>
</dbReference>
<evidence type="ECO:0000259" key="8">
    <source>
        <dbReference type="Pfam" id="PF13908"/>
    </source>
</evidence>
<evidence type="ECO:0000256" key="2">
    <source>
        <dbReference type="ARBA" id="ARBA00022692"/>
    </source>
</evidence>
<evidence type="ECO:0000256" key="1">
    <source>
        <dbReference type="ARBA" id="ARBA00004370"/>
    </source>
</evidence>
<sequence length="268" mass="29158">MLAVLPCLVLGFFTCNVGICSAQGEFCHGWIDNAGKWHEGFHCPEDYDTVDATTCCGSCSLRYCCAAAEARLDQGICTNDREQQIPNYSAQPIYVPFLIVGSIFIAFIILGSLVAVYCCTCLRPKQPNPQPMRFSMQNHQTETIPMIPTFTNLRTPSRHSSTATSSSSTGGSIHRFSISRTESGHSCLVPSAPPPAYTSPAGCLQASQTLHLSQGQGFLVPQQYFTYTLQPEPFTAGKSFSDFTQNRLKTPSISAQNAEQVIYSNAGL</sequence>
<keyword evidence="4 6" id="KW-0472">Membrane</keyword>
<comment type="subcellular location">
    <subcellularLocation>
        <location evidence="1">Membrane</location>
    </subcellularLocation>
</comment>
<keyword evidence="2 6" id="KW-0812">Transmembrane</keyword>
<dbReference type="Pfam" id="PF13908">
    <property type="entry name" value="Shisa_N"/>
    <property type="match status" value="1"/>
</dbReference>
<keyword evidence="3 6" id="KW-1133">Transmembrane helix</keyword>
<dbReference type="STRING" id="75743.A0A401PN12"/>
<evidence type="ECO:0000256" key="6">
    <source>
        <dbReference type="SAM" id="Phobius"/>
    </source>
</evidence>
<gene>
    <name evidence="9" type="ORF">scyTo_0003608</name>
</gene>
<dbReference type="GO" id="GO:0016020">
    <property type="term" value="C:membrane"/>
    <property type="evidence" value="ECO:0007669"/>
    <property type="project" value="UniProtKB-SubCell"/>
</dbReference>